<sequence>MSCSRRELSSSLRLREVWHVPAFVAVDVQYYSWLGLVRKRLRSNDSFVLVPTHPHVNVPRPIEATFAGATPRESAYGGWCRAVPEAHDPRRERIPRIRIRPLRPSPTREWCGSNRND</sequence>
<proteinExistence type="predicted"/>
<dbReference type="EMBL" id="AMZH03026525">
    <property type="protein sequence ID" value="RRT34577.1"/>
    <property type="molecule type" value="Genomic_DNA"/>
</dbReference>
<protein>
    <submittedName>
        <fullName evidence="1">Uncharacterized protein</fullName>
    </submittedName>
</protein>
<dbReference type="Proteomes" id="UP000287651">
    <property type="component" value="Unassembled WGS sequence"/>
</dbReference>
<accession>A0A426X502</accession>
<dbReference type="AlphaFoldDB" id="A0A426X502"/>
<organism evidence="1 2">
    <name type="scientific">Ensete ventricosum</name>
    <name type="common">Abyssinian banana</name>
    <name type="synonym">Musa ensete</name>
    <dbReference type="NCBI Taxonomy" id="4639"/>
    <lineage>
        <taxon>Eukaryota</taxon>
        <taxon>Viridiplantae</taxon>
        <taxon>Streptophyta</taxon>
        <taxon>Embryophyta</taxon>
        <taxon>Tracheophyta</taxon>
        <taxon>Spermatophyta</taxon>
        <taxon>Magnoliopsida</taxon>
        <taxon>Liliopsida</taxon>
        <taxon>Zingiberales</taxon>
        <taxon>Musaceae</taxon>
        <taxon>Ensete</taxon>
    </lineage>
</organism>
<reference evidence="1 2" key="1">
    <citation type="journal article" date="2014" name="Agronomy (Basel)">
        <title>A Draft Genome Sequence for Ensete ventricosum, the Drought-Tolerant Tree Against Hunger.</title>
        <authorList>
            <person name="Harrison J."/>
            <person name="Moore K.A."/>
            <person name="Paszkiewicz K."/>
            <person name="Jones T."/>
            <person name="Grant M."/>
            <person name="Ambacheew D."/>
            <person name="Muzemil S."/>
            <person name="Studholme D.J."/>
        </authorList>
    </citation>
    <scope>NUCLEOTIDE SEQUENCE [LARGE SCALE GENOMIC DNA]</scope>
</reference>
<evidence type="ECO:0000313" key="1">
    <source>
        <dbReference type="EMBL" id="RRT34577.1"/>
    </source>
</evidence>
<gene>
    <name evidence="1" type="ORF">B296_00040650</name>
</gene>
<name>A0A426X502_ENSVE</name>
<comment type="caution">
    <text evidence="1">The sequence shown here is derived from an EMBL/GenBank/DDBJ whole genome shotgun (WGS) entry which is preliminary data.</text>
</comment>
<evidence type="ECO:0000313" key="2">
    <source>
        <dbReference type="Proteomes" id="UP000287651"/>
    </source>
</evidence>